<dbReference type="InterPro" id="IPR013762">
    <property type="entry name" value="Integrase-like_cat_sf"/>
</dbReference>
<keyword evidence="2" id="KW-0233">DNA recombination</keyword>
<dbReference type="InterPro" id="IPR044068">
    <property type="entry name" value="CB"/>
</dbReference>
<evidence type="ECO:0000256" key="2">
    <source>
        <dbReference type="ARBA" id="ARBA00023172"/>
    </source>
</evidence>
<sequence length="384" mass="43866">MPEKRKDSKGRVLKDGESQRANGTYDYRYTDIHKKRRCIYAKSLTELRKKEEELWRDLADGIDYAAGEMTVADLVDRYMNLKRGLKPNLLRSYNTAVKRIHADPFGQKAIKTVKLSDAKGWFVFLHDSGFKQNTIGILQSVVRPAFEMAVEDDIIRKNPFKFKLSDVVPKDAYVRNALTREQQEKYLQFVQDYGGNYYDDIVILMGTGLRVSELYGLTRADIDFERHCIHVRRQLCRTAEKPYFVTPPKTKSGIRNVPMTDTVCAALRRVVKARASTKVEALVDGCSGFLFLDKSGMPKVAMHLENYMRGVQGKFEKVYGKPVPRITPHVLRHTFCTNVQQAGLDVKSLQYLMGHSNASVTLDVYTHSSFESVERAFEQIAGNL</sequence>
<evidence type="ECO:0000259" key="5">
    <source>
        <dbReference type="PROSITE" id="PS51900"/>
    </source>
</evidence>
<dbReference type="PROSITE" id="PS51900">
    <property type="entry name" value="CB"/>
    <property type="match status" value="1"/>
</dbReference>
<gene>
    <name evidence="6" type="primary">Int-Tn_1</name>
    <name evidence="6" type="ORF">ERS852582_00562</name>
</gene>
<dbReference type="OrthoDB" id="9801717at2"/>
<dbReference type="InterPro" id="IPR002104">
    <property type="entry name" value="Integrase_catalytic"/>
</dbReference>
<dbReference type="InterPro" id="IPR011010">
    <property type="entry name" value="DNA_brk_join_enz"/>
</dbReference>
<dbReference type="InterPro" id="IPR016177">
    <property type="entry name" value="DNA-bd_dom_sf"/>
</dbReference>
<dbReference type="InterPro" id="IPR010998">
    <property type="entry name" value="Integrase_recombinase_N"/>
</dbReference>
<dbReference type="Pfam" id="PF00589">
    <property type="entry name" value="Phage_integrase"/>
    <property type="match status" value="1"/>
</dbReference>
<dbReference type="Proteomes" id="UP000095649">
    <property type="component" value="Unassembled WGS sequence"/>
</dbReference>
<proteinExistence type="predicted"/>
<evidence type="ECO:0000256" key="3">
    <source>
        <dbReference type="PROSITE-ProRule" id="PRU01248"/>
    </source>
</evidence>
<evidence type="ECO:0000313" key="6">
    <source>
        <dbReference type="EMBL" id="CUM79234.1"/>
    </source>
</evidence>
<accession>A0A173RME8</accession>
<dbReference type="EMBL" id="CYXN01000002">
    <property type="protein sequence ID" value="CUM79234.1"/>
    <property type="molecule type" value="Genomic_DNA"/>
</dbReference>
<name>A0A173RME8_9FIRM</name>
<dbReference type="GO" id="GO:0003677">
    <property type="term" value="F:DNA binding"/>
    <property type="evidence" value="ECO:0007669"/>
    <property type="project" value="UniProtKB-UniRule"/>
</dbReference>
<evidence type="ECO:0000259" key="4">
    <source>
        <dbReference type="PROSITE" id="PS51898"/>
    </source>
</evidence>
<dbReference type="InterPro" id="IPR050090">
    <property type="entry name" value="Tyrosine_recombinase_XerCD"/>
</dbReference>
<reference evidence="6 7" key="1">
    <citation type="submission" date="2015-09" db="EMBL/GenBank/DDBJ databases">
        <authorList>
            <consortium name="Pathogen Informatics"/>
        </authorList>
    </citation>
    <scope>NUCLEOTIDE SEQUENCE [LARGE SCALE GENOMIC DNA]</scope>
    <source>
        <strain evidence="6 7">2789STDY5834970</strain>
    </source>
</reference>
<keyword evidence="1 3" id="KW-0238">DNA-binding</keyword>
<feature type="domain" description="Core-binding (CB)" evidence="5">
    <location>
        <begin position="69"/>
        <end position="150"/>
    </location>
</feature>
<dbReference type="PANTHER" id="PTHR30349">
    <property type="entry name" value="PHAGE INTEGRASE-RELATED"/>
    <property type="match status" value="1"/>
</dbReference>
<dbReference type="GO" id="GO:0006310">
    <property type="term" value="P:DNA recombination"/>
    <property type="evidence" value="ECO:0007669"/>
    <property type="project" value="UniProtKB-KW"/>
</dbReference>
<organism evidence="6 7">
    <name type="scientific">Faecalibacterium prausnitzii</name>
    <dbReference type="NCBI Taxonomy" id="853"/>
    <lineage>
        <taxon>Bacteria</taxon>
        <taxon>Bacillati</taxon>
        <taxon>Bacillota</taxon>
        <taxon>Clostridia</taxon>
        <taxon>Eubacteriales</taxon>
        <taxon>Oscillospiraceae</taxon>
        <taxon>Faecalibacterium</taxon>
    </lineage>
</organism>
<dbReference type="PANTHER" id="PTHR30349:SF81">
    <property type="entry name" value="TYROSINE RECOMBINASE XERC"/>
    <property type="match status" value="1"/>
</dbReference>
<dbReference type="InterPro" id="IPR004191">
    <property type="entry name" value="Integrase_Tn916-type_DNA-bd_N"/>
</dbReference>
<dbReference type="AlphaFoldDB" id="A0A173RME8"/>
<dbReference type="Gene3D" id="1.10.443.10">
    <property type="entry name" value="Intergrase catalytic core"/>
    <property type="match status" value="1"/>
</dbReference>
<dbReference type="Gene3D" id="1.10.150.130">
    <property type="match status" value="1"/>
</dbReference>
<dbReference type="Gene3D" id="3.30.160.60">
    <property type="entry name" value="Classic Zinc Finger"/>
    <property type="match status" value="1"/>
</dbReference>
<dbReference type="Pfam" id="PF02920">
    <property type="entry name" value="Integrase_DNA"/>
    <property type="match status" value="1"/>
</dbReference>
<dbReference type="CDD" id="cd01189">
    <property type="entry name" value="INT_ICEBs1_C_like"/>
    <property type="match status" value="1"/>
</dbReference>
<dbReference type="SUPFAM" id="SSF54171">
    <property type="entry name" value="DNA-binding domain"/>
    <property type="match status" value="1"/>
</dbReference>
<dbReference type="GO" id="GO:0008907">
    <property type="term" value="F:integrase activity"/>
    <property type="evidence" value="ECO:0007669"/>
    <property type="project" value="InterPro"/>
</dbReference>
<evidence type="ECO:0000313" key="7">
    <source>
        <dbReference type="Proteomes" id="UP000095649"/>
    </source>
</evidence>
<protein>
    <submittedName>
        <fullName evidence="6">Integrase</fullName>
    </submittedName>
</protein>
<dbReference type="PROSITE" id="PS51898">
    <property type="entry name" value="TYR_RECOMBINASE"/>
    <property type="match status" value="1"/>
</dbReference>
<feature type="domain" description="Tyr recombinase" evidence="4">
    <location>
        <begin position="173"/>
        <end position="378"/>
    </location>
</feature>
<dbReference type="SUPFAM" id="SSF56349">
    <property type="entry name" value="DNA breaking-rejoining enzymes"/>
    <property type="match status" value="1"/>
</dbReference>
<dbReference type="RefSeq" id="WP_055185102.1">
    <property type="nucleotide sequence ID" value="NZ_CYXN01000002.1"/>
</dbReference>
<evidence type="ECO:0000256" key="1">
    <source>
        <dbReference type="ARBA" id="ARBA00023125"/>
    </source>
</evidence>